<dbReference type="HAMAP" id="MF_00073">
    <property type="entry name" value="NusB"/>
    <property type="match status" value="1"/>
</dbReference>
<name>A0A1H6ALU2_9BACT</name>
<gene>
    <name evidence="6" type="primary">nusB</name>
    <name evidence="8" type="ORF">SAMN05421819_3223</name>
</gene>
<dbReference type="PANTHER" id="PTHR11078">
    <property type="entry name" value="N UTILIZATION SUBSTANCE PROTEIN B-RELATED"/>
    <property type="match status" value="1"/>
</dbReference>
<dbReference type="Proteomes" id="UP000236728">
    <property type="component" value="Unassembled WGS sequence"/>
</dbReference>
<comment type="similarity">
    <text evidence="1 6">Belongs to the NusB family.</text>
</comment>
<evidence type="ECO:0000256" key="4">
    <source>
        <dbReference type="ARBA" id="ARBA00023015"/>
    </source>
</evidence>
<comment type="function">
    <text evidence="6">Involved in transcription antitermination. Required for transcription of ribosomal RNA (rRNA) genes. Binds specifically to the boxA antiterminator sequence of the ribosomal RNA (rrn) operons.</text>
</comment>
<evidence type="ECO:0000256" key="5">
    <source>
        <dbReference type="ARBA" id="ARBA00023163"/>
    </source>
</evidence>
<dbReference type="GO" id="GO:0005829">
    <property type="term" value="C:cytosol"/>
    <property type="evidence" value="ECO:0007669"/>
    <property type="project" value="TreeGrafter"/>
</dbReference>
<keyword evidence="9" id="KW-1185">Reference proteome</keyword>
<dbReference type="InterPro" id="IPR006027">
    <property type="entry name" value="NusB_RsmB_TIM44"/>
</dbReference>
<dbReference type="InterPro" id="IPR035926">
    <property type="entry name" value="NusB-like_sf"/>
</dbReference>
<organism evidence="8 9">
    <name type="scientific">Bryocella elongata</name>
    <dbReference type="NCBI Taxonomy" id="863522"/>
    <lineage>
        <taxon>Bacteria</taxon>
        <taxon>Pseudomonadati</taxon>
        <taxon>Acidobacteriota</taxon>
        <taxon>Terriglobia</taxon>
        <taxon>Terriglobales</taxon>
        <taxon>Acidobacteriaceae</taxon>
        <taxon>Bryocella</taxon>
    </lineage>
</organism>
<dbReference type="OrthoDB" id="9811381at2"/>
<evidence type="ECO:0000256" key="6">
    <source>
        <dbReference type="HAMAP-Rule" id="MF_00073"/>
    </source>
</evidence>
<sequence>MGTRRKSRELAMQMLFQGDLGKQTPEQVEKLFWESRDDVDDETRGFADDIHRTAAARIDEVDKLIQAHSKNWRLERMPVVDRSLLRAATAEMLGFPKTPAAVIINETLEIARAFAAPESLQFLNGVLDAIGRDLLEQRLNGSASR</sequence>
<dbReference type="Pfam" id="PF01029">
    <property type="entry name" value="NusB"/>
    <property type="match status" value="1"/>
</dbReference>
<dbReference type="NCBIfam" id="TIGR01951">
    <property type="entry name" value="nusB"/>
    <property type="match status" value="1"/>
</dbReference>
<evidence type="ECO:0000259" key="7">
    <source>
        <dbReference type="Pfam" id="PF01029"/>
    </source>
</evidence>
<dbReference type="AlphaFoldDB" id="A0A1H6ALU2"/>
<dbReference type="GO" id="GO:0031564">
    <property type="term" value="P:transcription antitermination"/>
    <property type="evidence" value="ECO:0007669"/>
    <property type="project" value="UniProtKB-KW"/>
</dbReference>
<accession>A0A1H6ALU2</accession>
<dbReference type="Gene3D" id="1.10.940.10">
    <property type="entry name" value="NusB-like"/>
    <property type="match status" value="1"/>
</dbReference>
<evidence type="ECO:0000256" key="2">
    <source>
        <dbReference type="ARBA" id="ARBA00022814"/>
    </source>
</evidence>
<evidence type="ECO:0000256" key="1">
    <source>
        <dbReference type="ARBA" id="ARBA00005952"/>
    </source>
</evidence>
<evidence type="ECO:0000313" key="8">
    <source>
        <dbReference type="EMBL" id="SEG49144.1"/>
    </source>
</evidence>
<dbReference type="GO" id="GO:0006353">
    <property type="term" value="P:DNA-templated transcription termination"/>
    <property type="evidence" value="ECO:0007669"/>
    <property type="project" value="UniProtKB-UniRule"/>
</dbReference>
<protein>
    <recommendedName>
        <fullName evidence="6">Transcription antitermination protein NusB</fullName>
    </recommendedName>
    <alternativeName>
        <fullName evidence="6">Antitermination factor NusB</fullName>
    </alternativeName>
</protein>
<keyword evidence="5 6" id="KW-0804">Transcription</keyword>
<evidence type="ECO:0000313" key="9">
    <source>
        <dbReference type="Proteomes" id="UP000236728"/>
    </source>
</evidence>
<reference evidence="8 9" key="1">
    <citation type="submission" date="2016-10" db="EMBL/GenBank/DDBJ databases">
        <authorList>
            <person name="de Groot N.N."/>
        </authorList>
    </citation>
    <scope>NUCLEOTIDE SEQUENCE [LARGE SCALE GENOMIC DNA]</scope>
    <source>
        <strain evidence="8 9">DSM 22489</strain>
    </source>
</reference>
<keyword evidence="3 6" id="KW-0694">RNA-binding</keyword>
<keyword evidence="4 6" id="KW-0805">Transcription regulation</keyword>
<dbReference type="SUPFAM" id="SSF48013">
    <property type="entry name" value="NusB-like"/>
    <property type="match status" value="1"/>
</dbReference>
<evidence type="ECO:0000256" key="3">
    <source>
        <dbReference type="ARBA" id="ARBA00022884"/>
    </source>
</evidence>
<feature type="domain" description="NusB/RsmB/TIM44" evidence="7">
    <location>
        <begin position="5"/>
        <end position="131"/>
    </location>
</feature>
<keyword evidence="2 6" id="KW-0889">Transcription antitermination</keyword>
<dbReference type="EMBL" id="FNVA01000005">
    <property type="protein sequence ID" value="SEG49144.1"/>
    <property type="molecule type" value="Genomic_DNA"/>
</dbReference>
<dbReference type="GO" id="GO:0003723">
    <property type="term" value="F:RNA binding"/>
    <property type="evidence" value="ECO:0007669"/>
    <property type="project" value="UniProtKB-UniRule"/>
</dbReference>
<dbReference type="PANTHER" id="PTHR11078:SF3">
    <property type="entry name" value="ANTITERMINATION NUSB DOMAIN-CONTAINING PROTEIN"/>
    <property type="match status" value="1"/>
</dbReference>
<dbReference type="InterPro" id="IPR011605">
    <property type="entry name" value="NusB_fam"/>
</dbReference>
<dbReference type="RefSeq" id="WP_103934067.1">
    <property type="nucleotide sequence ID" value="NZ_FNVA01000005.1"/>
</dbReference>
<proteinExistence type="inferred from homology"/>